<feature type="compositionally biased region" description="Basic and acidic residues" evidence="2">
    <location>
        <begin position="110"/>
        <end position="126"/>
    </location>
</feature>
<keyword evidence="1" id="KW-0175">Coiled coil</keyword>
<dbReference type="STRING" id="284811.Q75F13"/>
<reference evidence="4" key="2">
    <citation type="journal article" date="2013" name="G3 (Bethesda)">
        <title>Genomes of Ashbya fungi isolated from insects reveal four mating-type loci, numerous translocations, lack of transposons, and distinct gene duplications.</title>
        <authorList>
            <person name="Dietrich F.S."/>
            <person name="Voegeli S."/>
            <person name="Kuo S."/>
            <person name="Philippsen P."/>
        </authorList>
    </citation>
    <scope>GENOME REANNOTATION</scope>
    <source>
        <strain evidence="4">ATCC 10895 / CBS 109.51 / FGSC 9923 / NRRL Y-1056</strain>
    </source>
</reference>
<protein>
    <submittedName>
        <fullName evidence="3">AAL085Cp</fullName>
    </submittedName>
</protein>
<dbReference type="KEGG" id="ago:AGOS_AAL085C"/>
<keyword evidence="4" id="KW-1185">Reference proteome</keyword>
<dbReference type="RefSeq" id="NP_982457.2">
    <property type="nucleotide sequence ID" value="NM_207810.2"/>
</dbReference>
<evidence type="ECO:0000313" key="4">
    <source>
        <dbReference type="Proteomes" id="UP000000591"/>
    </source>
</evidence>
<evidence type="ECO:0000256" key="1">
    <source>
        <dbReference type="SAM" id="Coils"/>
    </source>
</evidence>
<gene>
    <name evidence="3" type="ORF">AGOS_AAL085C</name>
</gene>
<dbReference type="EMBL" id="AE016814">
    <property type="protein sequence ID" value="AAS50281.2"/>
    <property type="molecule type" value="Genomic_DNA"/>
</dbReference>
<dbReference type="InParanoid" id="Q75F13"/>
<dbReference type="OMA" id="TQRICSN"/>
<reference evidence="3 4" key="1">
    <citation type="journal article" date="2004" name="Science">
        <title>The Ashbya gossypii genome as a tool for mapping the ancient Saccharomyces cerevisiae genome.</title>
        <authorList>
            <person name="Dietrich F.S."/>
            <person name="Voegeli S."/>
            <person name="Brachat S."/>
            <person name="Lerch A."/>
            <person name="Gates K."/>
            <person name="Steiner S."/>
            <person name="Mohr C."/>
            <person name="Pohlmann R."/>
            <person name="Luedi P."/>
            <person name="Choi S."/>
            <person name="Wing R.A."/>
            <person name="Flavier A."/>
            <person name="Gaffney T.D."/>
            <person name="Philippsen P."/>
        </authorList>
    </citation>
    <scope>NUCLEOTIDE SEQUENCE [LARGE SCALE GENOMIC DNA]</scope>
    <source>
        <strain evidence="4">ATCC 10895 / CBS 109.51 / FGSC 9923 / NRRL Y-1056</strain>
    </source>
</reference>
<feature type="region of interest" description="Disordered" evidence="2">
    <location>
        <begin position="95"/>
        <end position="133"/>
    </location>
</feature>
<organism evidence="3 4">
    <name type="scientific">Eremothecium gossypii (strain ATCC 10895 / CBS 109.51 / FGSC 9923 / NRRL Y-1056)</name>
    <name type="common">Yeast</name>
    <name type="synonym">Ashbya gossypii</name>
    <dbReference type="NCBI Taxonomy" id="284811"/>
    <lineage>
        <taxon>Eukaryota</taxon>
        <taxon>Fungi</taxon>
        <taxon>Dikarya</taxon>
        <taxon>Ascomycota</taxon>
        <taxon>Saccharomycotina</taxon>
        <taxon>Saccharomycetes</taxon>
        <taxon>Saccharomycetales</taxon>
        <taxon>Saccharomycetaceae</taxon>
        <taxon>Eremothecium</taxon>
    </lineage>
</organism>
<dbReference type="OrthoDB" id="4036563at2759"/>
<evidence type="ECO:0000256" key="2">
    <source>
        <dbReference type="SAM" id="MobiDB-lite"/>
    </source>
</evidence>
<dbReference type="HOGENOM" id="CLU_341332_0_0_1"/>
<proteinExistence type="predicted"/>
<dbReference type="AlphaFoldDB" id="Q75F13"/>
<feature type="coiled-coil region" evidence="1">
    <location>
        <begin position="166"/>
        <end position="214"/>
    </location>
</feature>
<feature type="coiled-coil region" evidence="1">
    <location>
        <begin position="271"/>
        <end position="298"/>
    </location>
</feature>
<feature type="region of interest" description="Disordered" evidence="2">
    <location>
        <begin position="704"/>
        <end position="799"/>
    </location>
</feature>
<sequence>MSNFFRDNKIGFKPRSNIFLKMRSKESLKEAEADSSDSSGADSHLFLRGDGVSNTSVTTGTSAAENSMGSAVHMQPTAMQMSTPKATKVLLALDGKDEGPNMAPLYAPGSEHDSGVHSRRPGDKGSESPSAVAWPRRKRDLAMVSGNDASSNDVLSEAFANTQRIYSNLKQELDRQHAKNEQQQQEIELYRNEIEAIRGKVSNYRNLLTALEDDSKLLLEQKNNGEKKLEQLRLAYDSMAAKVGIFQKQSSELKMTLEDLRSLTLARESQLKGKDAEIEHLKDELNNYTYQLDQEKVKNSELLHVLGGIKAELKELAVTVVEQCGSDASANMNTILGEVNSMKSTFAEELMRRLEPLGSIIGTKSAEQIKIIKEQTELLSSKLQEENEKSTQLLAARLEPMLQELLSRWNESGKLQKSTCTSIEEGQTRLIDTLKVSSDLVREQVEAVRLNFMEQLKGVEKYLDKFGCQLDKNSQYENQVVDLQKQVHNIALQKSEVVALMKVKDTEVDSLNAQLLQSGESVNSLRESNSALDKQVIQLGLELTRKVEENTRICEELTSEKATFEQKFEAQKEVVKLLTHEAESLKSRLEQCEGEATAAKKDKQEALDKFQQLQEHLHKLNVDAVQLKAHELELVEENRKLKVTVDGMESANKEDENELFKLKEQVKIMDLEKHNFITERLDYQDKIESLEKQLTQLRKQLQKENEISRDVKQAPVKPPHPEPLVYSSAVVPDRNSHNDDEFDLSSSLNDELDLTNPSPIQIKTVPAKRKNQSTAKAMPSRKGKASSNINRKKLLSDDDDELACKLKKKKRF</sequence>
<dbReference type="eggNOG" id="ENOG502R6M6">
    <property type="taxonomic scope" value="Eukaryota"/>
</dbReference>
<feature type="compositionally biased region" description="Low complexity" evidence="2">
    <location>
        <begin position="51"/>
        <end position="62"/>
    </location>
</feature>
<name>Q75F13_EREGS</name>
<dbReference type="Proteomes" id="UP000000591">
    <property type="component" value="Chromosome I"/>
</dbReference>
<feature type="region of interest" description="Disordered" evidence="2">
    <location>
        <begin position="25"/>
        <end position="69"/>
    </location>
</feature>
<accession>Q75F13</accession>
<evidence type="ECO:0000313" key="3">
    <source>
        <dbReference type="EMBL" id="AAS50281.2"/>
    </source>
</evidence>
<dbReference type="FunCoup" id="Q75F13">
    <property type="interactions" value="380"/>
</dbReference>
<dbReference type="GeneID" id="4618535"/>